<keyword evidence="2" id="KW-1185">Reference proteome</keyword>
<dbReference type="EnsemblPlants" id="Kaladp0779s0003.1.v1.1">
    <property type="protein sequence ID" value="Kaladp0779s0003.1.v1.1"/>
    <property type="gene ID" value="Kaladp0779s0003.v1.1"/>
</dbReference>
<dbReference type="OMA" id="TFRYKAP"/>
<dbReference type="Pfam" id="PF14009">
    <property type="entry name" value="PADRE"/>
    <property type="match status" value="1"/>
</dbReference>
<dbReference type="InterPro" id="IPR025322">
    <property type="entry name" value="PADRE_dom"/>
</dbReference>
<dbReference type="PANTHER" id="PTHR33148:SF3">
    <property type="entry name" value="DUF4228 DOMAIN PROTEIN"/>
    <property type="match status" value="1"/>
</dbReference>
<reference evidence="1" key="1">
    <citation type="submission" date="2021-01" db="UniProtKB">
        <authorList>
            <consortium name="EnsemblPlants"/>
        </authorList>
    </citation>
    <scope>IDENTIFICATION</scope>
</reference>
<dbReference type="PANTHER" id="PTHR33148">
    <property type="entry name" value="PLASTID MOVEMENT IMPAIRED PROTEIN-RELATED"/>
    <property type="match status" value="1"/>
</dbReference>
<accession>A0A7N0VGL8</accession>
<evidence type="ECO:0000313" key="1">
    <source>
        <dbReference type="EnsemblPlants" id="Kaladp0779s0003.1.v1.1"/>
    </source>
</evidence>
<organism evidence="1 2">
    <name type="scientific">Kalanchoe fedtschenkoi</name>
    <name type="common">Lavender scallops</name>
    <name type="synonym">South American air plant</name>
    <dbReference type="NCBI Taxonomy" id="63787"/>
    <lineage>
        <taxon>Eukaryota</taxon>
        <taxon>Viridiplantae</taxon>
        <taxon>Streptophyta</taxon>
        <taxon>Embryophyta</taxon>
        <taxon>Tracheophyta</taxon>
        <taxon>Spermatophyta</taxon>
        <taxon>Magnoliopsida</taxon>
        <taxon>eudicotyledons</taxon>
        <taxon>Gunneridae</taxon>
        <taxon>Pentapetalae</taxon>
        <taxon>Saxifragales</taxon>
        <taxon>Crassulaceae</taxon>
        <taxon>Kalanchoe</taxon>
    </lineage>
</organism>
<dbReference type="AlphaFoldDB" id="A0A7N0VGL8"/>
<sequence length="220" mass="24830">MGNALRGSKKAAKVMKISGDTFKCKTPVVAGEVVRDYPGHVLLEATEVKQFGIRARPLDLHHELKPKKLYFLVELPKCDGDEKEKVPKVGSGIRVSAKDRLESLKLSRRAMSDMSGMKSNPRSIMFKETASTVNSGRLGESSRLKFMLPRAEVARLMEQSGDKAEAAQRILDLCLSKYNNNDCFANDQSQQMHWYNEKRLRFLPNNDGEIQQEIPENWCG</sequence>
<dbReference type="Gramene" id="Kaladp0779s0003.1.v1.1">
    <property type="protein sequence ID" value="Kaladp0779s0003.1.v1.1"/>
    <property type="gene ID" value="Kaladp0779s0003.v1.1"/>
</dbReference>
<protein>
    <submittedName>
        <fullName evidence="1">Uncharacterized protein</fullName>
    </submittedName>
</protein>
<proteinExistence type="predicted"/>
<evidence type="ECO:0000313" key="2">
    <source>
        <dbReference type="Proteomes" id="UP000594263"/>
    </source>
</evidence>
<name>A0A7N0VGL8_KALFE</name>
<dbReference type="Proteomes" id="UP000594263">
    <property type="component" value="Unplaced"/>
</dbReference>